<dbReference type="EMBL" id="LPNN01000005">
    <property type="protein sequence ID" value="OEJ86681.1"/>
    <property type="molecule type" value="Genomic_DNA"/>
</dbReference>
<dbReference type="InterPro" id="IPR011990">
    <property type="entry name" value="TPR-like_helical_dom_sf"/>
</dbReference>
<gene>
    <name evidence="1" type="ORF">AWRI3580_g2868</name>
</gene>
<dbReference type="AlphaFoldDB" id="A0A1E5RIF5"/>
<evidence type="ECO:0000313" key="2">
    <source>
        <dbReference type="Proteomes" id="UP000095358"/>
    </source>
</evidence>
<organism evidence="1 2">
    <name type="scientific">Hanseniaspora uvarum</name>
    <name type="common">Yeast</name>
    <name type="synonym">Kloeckera apiculata</name>
    <dbReference type="NCBI Taxonomy" id="29833"/>
    <lineage>
        <taxon>Eukaryota</taxon>
        <taxon>Fungi</taxon>
        <taxon>Dikarya</taxon>
        <taxon>Ascomycota</taxon>
        <taxon>Saccharomycotina</taxon>
        <taxon>Saccharomycetes</taxon>
        <taxon>Saccharomycodales</taxon>
        <taxon>Saccharomycodaceae</taxon>
        <taxon>Hanseniaspora</taxon>
    </lineage>
</organism>
<reference evidence="2" key="1">
    <citation type="journal article" date="2016" name="Genome Announc.">
        <title>Genome sequences of three species of Hanseniaspora isolated from spontaneous wine fermentations.</title>
        <authorList>
            <person name="Sternes P.R."/>
            <person name="Lee D."/>
            <person name="Kutyna D.R."/>
            <person name="Borneman A.R."/>
        </authorList>
    </citation>
    <scope>NUCLEOTIDE SEQUENCE [LARGE SCALE GENOMIC DNA]</scope>
    <source>
        <strain evidence="2">AWRI3580</strain>
    </source>
</reference>
<dbReference type="VEuPathDB" id="FungiDB:AWRI3580_g2868"/>
<comment type="caution">
    <text evidence="1">The sequence shown here is derived from an EMBL/GenBank/DDBJ whole genome shotgun (WGS) entry which is preliminary data.</text>
</comment>
<evidence type="ECO:0000313" key="1">
    <source>
        <dbReference type="EMBL" id="OEJ86681.1"/>
    </source>
</evidence>
<protein>
    <recommendedName>
        <fullName evidence="3">Coatomer subunit epsilon</fullName>
    </recommendedName>
</protein>
<accession>A0A1E5RIF5</accession>
<name>A0A1E5RIF5_HANUV</name>
<dbReference type="Gene3D" id="1.25.40.10">
    <property type="entry name" value="Tetratricopeptide repeat domain"/>
    <property type="match status" value="1"/>
</dbReference>
<sequence length="335" mass="38515">MSSNSIYNIKKNYYTGNYKENIDLETNDTTFYYKSLSIIDNYINNGSSDNSADLKAEYQQLIISESDNKLTTLFDKYIAIIDSGSNESILDDIDIKADILSIEEPQTVNYALTLYFKILLKNDTATVEDLFKTISQIYKTLIKDLLSSGIDTLYPYMEFTFLLGQIASFLKNWDYLEGLIEFLNDKVDISSEDEIMLSFLELVYGLSSMEKENKETGFYFVEDLVFNSSGNNLFVNLLMINLQLSNKNYEEAEQLITKIKAEEGLTQAGVFYEYFLIAQINYYLQTGDDNKEIIQSLREELTQICELNGTSHKNPYLIEQKALSESFDSITSKYL</sequence>
<proteinExistence type="predicted"/>
<dbReference type="Proteomes" id="UP000095358">
    <property type="component" value="Unassembled WGS sequence"/>
</dbReference>
<evidence type="ECO:0008006" key="3">
    <source>
        <dbReference type="Google" id="ProtNLM"/>
    </source>
</evidence>
<keyword evidence="2" id="KW-1185">Reference proteome</keyword>
<dbReference type="OrthoDB" id="310217at2759"/>